<proteinExistence type="predicted"/>
<organism evidence="1">
    <name type="scientific">Rhizophora mucronata</name>
    <name type="common">Asiatic mangrove</name>
    <dbReference type="NCBI Taxonomy" id="61149"/>
    <lineage>
        <taxon>Eukaryota</taxon>
        <taxon>Viridiplantae</taxon>
        <taxon>Streptophyta</taxon>
        <taxon>Embryophyta</taxon>
        <taxon>Tracheophyta</taxon>
        <taxon>Spermatophyta</taxon>
        <taxon>Magnoliopsida</taxon>
        <taxon>eudicotyledons</taxon>
        <taxon>Gunneridae</taxon>
        <taxon>Pentapetalae</taxon>
        <taxon>rosids</taxon>
        <taxon>fabids</taxon>
        <taxon>Malpighiales</taxon>
        <taxon>Rhizophoraceae</taxon>
        <taxon>Rhizophora</taxon>
    </lineage>
</organism>
<protein>
    <submittedName>
        <fullName evidence="1">Uncharacterized protein</fullName>
    </submittedName>
</protein>
<reference evidence="1" key="1">
    <citation type="submission" date="2018-02" db="EMBL/GenBank/DDBJ databases">
        <title>Rhizophora mucronata_Transcriptome.</title>
        <authorList>
            <person name="Meera S.P."/>
            <person name="Sreeshan A."/>
            <person name="Augustine A."/>
        </authorList>
    </citation>
    <scope>NUCLEOTIDE SEQUENCE</scope>
    <source>
        <tissue evidence="1">Leaf</tissue>
    </source>
</reference>
<sequence length="33" mass="4015">MLLLLIFFLHQVGFVCFWSSKIFSSLYEQEPYK</sequence>
<name>A0A2P2QNV7_RHIMU</name>
<dbReference type="AlphaFoldDB" id="A0A2P2QNV7"/>
<evidence type="ECO:0000313" key="1">
    <source>
        <dbReference type="EMBL" id="MBX68561.1"/>
    </source>
</evidence>
<accession>A0A2P2QNV7</accession>
<dbReference type="EMBL" id="GGEC01088077">
    <property type="protein sequence ID" value="MBX68561.1"/>
    <property type="molecule type" value="Transcribed_RNA"/>
</dbReference>